<keyword evidence="2" id="KW-1185">Reference proteome</keyword>
<accession>A0AAN9KBX0</accession>
<gene>
    <name evidence="1" type="ORF">VNO77_39018</name>
</gene>
<reference evidence="1 2" key="1">
    <citation type="submission" date="2024-01" db="EMBL/GenBank/DDBJ databases">
        <title>The genomes of 5 underutilized Papilionoideae crops provide insights into root nodulation and disease resistanc.</title>
        <authorList>
            <person name="Jiang F."/>
        </authorList>
    </citation>
    <scope>NUCLEOTIDE SEQUENCE [LARGE SCALE GENOMIC DNA]</scope>
    <source>
        <strain evidence="1">LVBAO_FW01</strain>
        <tissue evidence="1">Leaves</tissue>
    </source>
</reference>
<dbReference type="EMBL" id="JAYMYQ010000009">
    <property type="protein sequence ID" value="KAK7313816.1"/>
    <property type="molecule type" value="Genomic_DNA"/>
</dbReference>
<evidence type="ECO:0000313" key="2">
    <source>
        <dbReference type="Proteomes" id="UP001367508"/>
    </source>
</evidence>
<organism evidence="1 2">
    <name type="scientific">Canavalia gladiata</name>
    <name type="common">Sword bean</name>
    <name type="synonym">Dolichos gladiatus</name>
    <dbReference type="NCBI Taxonomy" id="3824"/>
    <lineage>
        <taxon>Eukaryota</taxon>
        <taxon>Viridiplantae</taxon>
        <taxon>Streptophyta</taxon>
        <taxon>Embryophyta</taxon>
        <taxon>Tracheophyta</taxon>
        <taxon>Spermatophyta</taxon>
        <taxon>Magnoliopsida</taxon>
        <taxon>eudicotyledons</taxon>
        <taxon>Gunneridae</taxon>
        <taxon>Pentapetalae</taxon>
        <taxon>rosids</taxon>
        <taxon>fabids</taxon>
        <taxon>Fabales</taxon>
        <taxon>Fabaceae</taxon>
        <taxon>Papilionoideae</taxon>
        <taxon>50 kb inversion clade</taxon>
        <taxon>NPAAA clade</taxon>
        <taxon>indigoferoid/millettioid clade</taxon>
        <taxon>Phaseoleae</taxon>
        <taxon>Canavalia</taxon>
    </lineage>
</organism>
<comment type="caution">
    <text evidence="1">The sequence shown here is derived from an EMBL/GenBank/DDBJ whole genome shotgun (WGS) entry which is preliminary data.</text>
</comment>
<proteinExistence type="predicted"/>
<dbReference type="Proteomes" id="UP001367508">
    <property type="component" value="Unassembled WGS sequence"/>
</dbReference>
<dbReference type="AlphaFoldDB" id="A0AAN9KBX0"/>
<evidence type="ECO:0000313" key="1">
    <source>
        <dbReference type="EMBL" id="KAK7313816.1"/>
    </source>
</evidence>
<protein>
    <submittedName>
        <fullName evidence="1">Uncharacterized protein</fullName>
    </submittedName>
</protein>
<name>A0AAN9KBX0_CANGL</name>
<sequence>MGMLNQANLGVDIHNAHRAYTGSVDEGVVVGIGGDVGEVSEALREDFQSILMQYHKRDGVLWRVYLRKRKRRSFGVEMEGEVCWWIYVVEEEEIHVSSLTHTTHSLF</sequence>